<keyword evidence="2" id="KW-1185">Reference proteome</keyword>
<proteinExistence type="predicted"/>
<dbReference type="AlphaFoldDB" id="A0A1R2ATV7"/>
<name>A0A1R2ATV7_9CILI</name>
<dbReference type="Pfam" id="PF03357">
    <property type="entry name" value="Snf7"/>
    <property type="match status" value="1"/>
</dbReference>
<reference evidence="1 2" key="1">
    <citation type="submission" date="2016-11" db="EMBL/GenBank/DDBJ databases">
        <title>The macronuclear genome of Stentor coeruleus: a giant cell with tiny introns.</title>
        <authorList>
            <person name="Slabodnick M."/>
            <person name="Ruby J.G."/>
            <person name="Reiff S.B."/>
            <person name="Swart E.C."/>
            <person name="Gosai S."/>
            <person name="Prabakaran S."/>
            <person name="Witkowska E."/>
            <person name="Larue G.E."/>
            <person name="Fisher S."/>
            <person name="Freeman R.M."/>
            <person name="Gunawardena J."/>
            <person name="Chu W."/>
            <person name="Stover N.A."/>
            <person name="Gregory B.D."/>
            <person name="Nowacki M."/>
            <person name="Derisi J."/>
            <person name="Roy S.W."/>
            <person name="Marshall W.F."/>
            <person name="Sood P."/>
        </authorList>
    </citation>
    <scope>NUCLEOTIDE SEQUENCE [LARGE SCALE GENOMIC DNA]</scope>
    <source>
        <strain evidence="1">WM001</strain>
    </source>
</reference>
<dbReference type="Proteomes" id="UP000187209">
    <property type="component" value="Unassembled WGS sequence"/>
</dbReference>
<dbReference type="PANTHER" id="PTHR10476">
    <property type="entry name" value="CHARGED MULTIVESICULAR BODY PROTEIN"/>
    <property type="match status" value="1"/>
</dbReference>
<accession>A0A1R2ATV7</accession>
<evidence type="ECO:0000313" key="1">
    <source>
        <dbReference type="EMBL" id="OMJ67963.1"/>
    </source>
</evidence>
<dbReference type="GO" id="GO:0007034">
    <property type="term" value="P:vacuolar transport"/>
    <property type="evidence" value="ECO:0007669"/>
    <property type="project" value="InterPro"/>
</dbReference>
<organism evidence="1 2">
    <name type="scientific">Stentor coeruleus</name>
    <dbReference type="NCBI Taxonomy" id="5963"/>
    <lineage>
        <taxon>Eukaryota</taxon>
        <taxon>Sar</taxon>
        <taxon>Alveolata</taxon>
        <taxon>Ciliophora</taxon>
        <taxon>Postciliodesmatophora</taxon>
        <taxon>Heterotrichea</taxon>
        <taxon>Heterotrichida</taxon>
        <taxon>Stentoridae</taxon>
        <taxon>Stentor</taxon>
    </lineage>
</organism>
<protein>
    <recommendedName>
        <fullName evidence="3">Charged multivesicular body protein 1a</fullName>
    </recommendedName>
</protein>
<gene>
    <name evidence="1" type="ORF">SteCoe_34722</name>
</gene>
<comment type="caution">
    <text evidence="1">The sequence shown here is derived from an EMBL/GenBank/DDBJ whole genome shotgun (WGS) entry which is preliminary data.</text>
</comment>
<dbReference type="Gene3D" id="6.10.140.1230">
    <property type="match status" value="1"/>
</dbReference>
<sequence>MGGKNSAQQLEDTIFEMRLSSKQLVKESQRCEREERQEKEKAKKSLEKGLIDIARIHAENAIRKKNETLNYLRLSSKMDAVASRIQSAARTENMTKNFSKVIPQMNNVLKNMKLENISQTMTDFEKCFEDLDVASGFINESLNQSTSVSAPKEQVDGLLGEIASENNIKVSEELLSPMSGIQVQGRVEENKANVERHQ</sequence>
<dbReference type="OrthoDB" id="306935at2759"/>
<dbReference type="InterPro" id="IPR005024">
    <property type="entry name" value="Snf7_fam"/>
</dbReference>
<dbReference type="EMBL" id="MPUH01001407">
    <property type="protein sequence ID" value="OMJ67963.1"/>
    <property type="molecule type" value="Genomic_DNA"/>
</dbReference>
<evidence type="ECO:0008006" key="3">
    <source>
        <dbReference type="Google" id="ProtNLM"/>
    </source>
</evidence>
<evidence type="ECO:0000313" key="2">
    <source>
        <dbReference type="Proteomes" id="UP000187209"/>
    </source>
</evidence>